<reference evidence="1" key="1">
    <citation type="journal article" date="2020" name="mSystems">
        <title>Genome- and Community-Level Interaction Insights into Carbon Utilization and Element Cycling Functions of Hydrothermarchaeota in Hydrothermal Sediment.</title>
        <authorList>
            <person name="Zhou Z."/>
            <person name="Liu Y."/>
            <person name="Xu W."/>
            <person name="Pan J."/>
            <person name="Luo Z.H."/>
            <person name="Li M."/>
        </authorList>
    </citation>
    <scope>NUCLEOTIDE SEQUENCE [LARGE SCALE GENOMIC DNA]</scope>
    <source>
        <strain evidence="1">SpSt-418</strain>
    </source>
</reference>
<sequence length="236" mass="26024">MDASARITSAKLPLLAVLFVASVAVLFKAVSTPKPPKGGEPAPFLKAKLPEAVPLPGWQLVGSKPLTSLDPKKSGEVVGRSYEYKQGNQVLRVDIRPQSGDGNVGRFLNVASEVKEGNVKLKAQYNPQIGNFGVLPHKERLYLTACINPRGKSTLTNPEFQQNRYSNDLRPGRILPWLVGQTDSVFDERCLFTLMSMPLPPNPEKSLDQVQDSYVKMEAAWGPLQQWLQANYPPES</sequence>
<proteinExistence type="predicted"/>
<dbReference type="EMBL" id="DSRU01000042">
    <property type="protein sequence ID" value="HFM96749.1"/>
    <property type="molecule type" value="Genomic_DNA"/>
</dbReference>
<name>A0A7C3KB54_9CYAN</name>
<dbReference type="NCBIfam" id="TIGR04153">
    <property type="entry name" value="cyanosortA_assc"/>
    <property type="match status" value="1"/>
</dbReference>
<dbReference type="AlphaFoldDB" id="A0A7C3KB54"/>
<comment type="caution">
    <text evidence="1">The sequence shown here is derived from an EMBL/GenBank/DDBJ whole genome shotgun (WGS) entry which is preliminary data.</text>
</comment>
<dbReference type="InterPro" id="IPR026411">
    <property type="entry name" value="Cyanosort_A_assoc"/>
</dbReference>
<organism evidence="1">
    <name type="scientific">Oscillatoriales cyanobacterium SpSt-418</name>
    <dbReference type="NCBI Taxonomy" id="2282169"/>
    <lineage>
        <taxon>Bacteria</taxon>
        <taxon>Bacillati</taxon>
        <taxon>Cyanobacteriota</taxon>
        <taxon>Cyanophyceae</taxon>
        <taxon>Oscillatoriophycideae</taxon>
        <taxon>Oscillatoriales</taxon>
    </lineage>
</organism>
<accession>A0A7C3KB54</accession>
<evidence type="ECO:0000313" key="1">
    <source>
        <dbReference type="EMBL" id="HFM96749.1"/>
    </source>
</evidence>
<protein>
    <submittedName>
        <fullName evidence="1">Cyanoexosortase A system-associated protein</fullName>
    </submittedName>
</protein>
<gene>
    <name evidence="1" type="ORF">ENR64_03095</name>
</gene>